<dbReference type="Proteomes" id="UP000831701">
    <property type="component" value="Chromosome 2"/>
</dbReference>
<evidence type="ECO:0000313" key="1">
    <source>
        <dbReference type="EMBL" id="KAI3375699.1"/>
    </source>
</evidence>
<proteinExistence type="predicted"/>
<protein>
    <submittedName>
        <fullName evidence="1">Uncharacterized protein</fullName>
    </submittedName>
</protein>
<keyword evidence="2" id="KW-1185">Reference proteome</keyword>
<sequence>MFFLNLFFLNLSPWDYDLNGTAIQVLRLGITTMLTLCENRGFGSVALPVVGAGIALRFPDSVVARVLLEQVHAFERSRVSRTPFLFRIVIHPKDKETSEVFKSVQEAFQHEGFTQENDQPGQQRSEEQPEPEIVRSITECARASGPHVFLIVLKVEKFTEHEQAVISEISRYFSENVLKYAVIVFTHGDELSEGMKIEEFVSQNKNLSDLVKKCSGRCHVIDNKRWKNRQQNEYRSNLFQVEELLNTIDKMVIGKQWRLLYQ</sequence>
<organism evidence="1 2">
    <name type="scientific">Scortum barcoo</name>
    <name type="common">barcoo grunter</name>
    <dbReference type="NCBI Taxonomy" id="214431"/>
    <lineage>
        <taxon>Eukaryota</taxon>
        <taxon>Metazoa</taxon>
        <taxon>Chordata</taxon>
        <taxon>Craniata</taxon>
        <taxon>Vertebrata</taxon>
        <taxon>Euteleostomi</taxon>
        <taxon>Actinopterygii</taxon>
        <taxon>Neopterygii</taxon>
        <taxon>Teleostei</taxon>
        <taxon>Neoteleostei</taxon>
        <taxon>Acanthomorphata</taxon>
        <taxon>Eupercaria</taxon>
        <taxon>Centrarchiformes</taxon>
        <taxon>Terapontoidei</taxon>
        <taxon>Terapontidae</taxon>
        <taxon>Scortum</taxon>
    </lineage>
</organism>
<dbReference type="EMBL" id="CM041532">
    <property type="protein sequence ID" value="KAI3375699.1"/>
    <property type="molecule type" value="Genomic_DNA"/>
</dbReference>
<reference evidence="1" key="1">
    <citation type="submission" date="2022-04" db="EMBL/GenBank/DDBJ databases">
        <title>Jade perch genome.</title>
        <authorList>
            <person name="Chao B."/>
        </authorList>
    </citation>
    <scope>NUCLEOTIDE SEQUENCE</scope>
    <source>
        <strain evidence="1">CB-2022</strain>
    </source>
</reference>
<name>A0ACB8X7J2_9TELE</name>
<gene>
    <name evidence="1" type="ORF">L3Q82_004009</name>
</gene>
<accession>A0ACB8X7J2</accession>
<evidence type="ECO:0000313" key="2">
    <source>
        <dbReference type="Proteomes" id="UP000831701"/>
    </source>
</evidence>
<comment type="caution">
    <text evidence="1">The sequence shown here is derived from an EMBL/GenBank/DDBJ whole genome shotgun (WGS) entry which is preliminary data.</text>
</comment>